<sequence length="36" mass="4083">MAHPTAKVVPLTYLEPIWQSSQSSSQSDFMRSSAKW</sequence>
<dbReference type="EMBL" id="GBRH01226020">
    <property type="protein sequence ID" value="JAD71875.1"/>
    <property type="molecule type" value="Transcribed_RNA"/>
</dbReference>
<protein>
    <submittedName>
        <fullName evidence="1">Uncharacterized protein</fullName>
    </submittedName>
</protein>
<reference evidence="1" key="2">
    <citation type="journal article" date="2015" name="Data Brief">
        <title>Shoot transcriptome of the giant reed, Arundo donax.</title>
        <authorList>
            <person name="Barrero R.A."/>
            <person name="Guerrero F.D."/>
            <person name="Moolhuijzen P."/>
            <person name="Goolsby J.A."/>
            <person name="Tidwell J."/>
            <person name="Bellgard S.E."/>
            <person name="Bellgard M.I."/>
        </authorList>
    </citation>
    <scope>NUCLEOTIDE SEQUENCE</scope>
    <source>
        <tissue evidence="1">Shoot tissue taken approximately 20 cm above the soil surface</tissue>
    </source>
</reference>
<organism evidence="1">
    <name type="scientific">Arundo donax</name>
    <name type="common">Giant reed</name>
    <name type="synonym">Donax arundinaceus</name>
    <dbReference type="NCBI Taxonomy" id="35708"/>
    <lineage>
        <taxon>Eukaryota</taxon>
        <taxon>Viridiplantae</taxon>
        <taxon>Streptophyta</taxon>
        <taxon>Embryophyta</taxon>
        <taxon>Tracheophyta</taxon>
        <taxon>Spermatophyta</taxon>
        <taxon>Magnoliopsida</taxon>
        <taxon>Liliopsida</taxon>
        <taxon>Poales</taxon>
        <taxon>Poaceae</taxon>
        <taxon>PACMAD clade</taxon>
        <taxon>Arundinoideae</taxon>
        <taxon>Arundineae</taxon>
        <taxon>Arundo</taxon>
    </lineage>
</organism>
<dbReference type="AlphaFoldDB" id="A0A0A9CEQ5"/>
<name>A0A0A9CEQ5_ARUDO</name>
<proteinExistence type="predicted"/>
<evidence type="ECO:0000313" key="1">
    <source>
        <dbReference type="EMBL" id="JAD71875.1"/>
    </source>
</evidence>
<accession>A0A0A9CEQ5</accession>
<reference evidence="1" key="1">
    <citation type="submission" date="2014-09" db="EMBL/GenBank/DDBJ databases">
        <authorList>
            <person name="Magalhaes I.L.F."/>
            <person name="Oliveira U."/>
            <person name="Santos F.R."/>
            <person name="Vidigal T.H.D.A."/>
            <person name="Brescovit A.D."/>
            <person name="Santos A.J."/>
        </authorList>
    </citation>
    <scope>NUCLEOTIDE SEQUENCE</scope>
    <source>
        <tissue evidence="1">Shoot tissue taken approximately 20 cm above the soil surface</tissue>
    </source>
</reference>